<evidence type="ECO:0000313" key="1">
    <source>
        <dbReference type="EMBL" id="KIK38796.1"/>
    </source>
</evidence>
<evidence type="ECO:0000313" key="2">
    <source>
        <dbReference type="Proteomes" id="UP000054485"/>
    </source>
</evidence>
<keyword evidence="2" id="KW-1185">Reference proteome</keyword>
<gene>
    <name evidence="1" type="ORF">CY34DRAFT_370797</name>
</gene>
<dbReference type="AlphaFoldDB" id="A0A0D0AAG6"/>
<dbReference type="HOGENOM" id="CLU_2575439_0_0_1"/>
<dbReference type="EMBL" id="KN835373">
    <property type="protein sequence ID" value="KIK38796.1"/>
    <property type="molecule type" value="Genomic_DNA"/>
</dbReference>
<dbReference type="InParanoid" id="A0A0D0AAG6"/>
<sequence>MPTSIFGRNIERPEVCSGYGRMTRFRMSIASKRHIFDRPYPVERRDLPEWIRLVLSYTYCVVHENGCRSGWVSNEHYSLPT</sequence>
<reference evidence="2" key="2">
    <citation type="submission" date="2015-01" db="EMBL/GenBank/DDBJ databases">
        <title>Evolutionary Origins and Diversification of the Mycorrhizal Mutualists.</title>
        <authorList>
            <consortium name="DOE Joint Genome Institute"/>
            <consortium name="Mycorrhizal Genomics Consortium"/>
            <person name="Kohler A."/>
            <person name="Kuo A."/>
            <person name="Nagy L.G."/>
            <person name="Floudas D."/>
            <person name="Copeland A."/>
            <person name="Barry K.W."/>
            <person name="Cichocki N."/>
            <person name="Veneault-Fourrey C."/>
            <person name="LaButti K."/>
            <person name="Lindquist E.A."/>
            <person name="Lipzen A."/>
            <person name="Lundell T."/>
            <person name="Morin E."/>
            <person name="Murat C."/>
            <person name="Riley R."/>
            <person name="Ohm R."/>
            <person name="Sun H."/>
            <person name="Tunlid A."/>
            <person name="Henrissat B."/>
            <person name="Grigoriev I.V."/>
            <person name="Hibbett D.S."/>
            <person name="Martin F."/>
        </authorList>
    </citation>
    <scope>NUCLEOTIDE SEQUENCE [LARGE SCALE GENOMIC DNA]</scope>
    <source>
        <strain evidence="2">UH-Slu-Lm8-n1</strain>
    </source>
</reference>
<dbReference type="Proteomes" id="UP000054485">
    <property type="component" value="Unassembled WGS sequence"/>
</dbReference>
<accession>A0A0D0AAG6</accession>
<protein>
    <submittedName>
        <fullName evidence="1">Uncharacterized protein</fullName>
    </submittedName>
</protein>
<organism evidence="1 2">
    <name type="scientific">Suillus luteus UH-Slu-Lm8-n1</name>
    <dbReference type="NCBI Taxonomy" id="930992"/>
    <lineage>
        <taxon>Eukaryota</taxon>
        <taxon>Fungi</taxon>
        <taxon>Dikarya</taxon>
        <taxon>Basidiomycota</taxon>
        <taxon>Agaricomycotina</taxon>
        <taxon>Agaricomycetes</taxon>
        <taxon>Agaricomycetidae</taxon>
        <taxon>Boletales</taxon>
        <taxon>Suillineae</taxon>
        <taxon>Suillaceae</taxon>
        <taxon>Suillus</taxon>
    </lineage>
</organism>
<reference evidence="1 2" key="1">
    <citation type="submission" date="2014-04" db="EMBL/GenBank/DDBJ databases">
        <authorList>
            <consortium name="DOE Joint Genome Institute"/>
            <person name="Kuo A."/>
            <person name="Ruytinx J."/>
            <person name="Rineau F."/>
            <person name="Colpaert J."/>
            <person name="Kohler A."/>
            <person name="Nagy L.G."/>
            <person name="Floudas D."/>
            <person name="Copeland A."/>
            <person name="Barry K.W."/>
            <person name="Cichocki N."/>
            <person name="Veneault-Fourrey C."/>
            <person name="LaButti K."/>
            <person name="Lindquist E.A."/>
            <person name="Lipzen A."/>
            <person name="Lundell T."/>
            <person name="Morin E."/>
            <person name="Murat C."/>
            <person name="Sun H."/>
            <person name="Tunlid A."/>
            <person name="Henrissat B."/>
            <person name="Grigoriev I.V."/>
            <person name="Hibbett D.S."/>
            <person name="Martin F."/>
            <person name="Nordberg H.P."/>
            <person name="Cantor M.N."/>
            <person name="Hua S.X."/>
        </authorList>
    </citation>
    <scope>NUCLEOTIDE SEQUENCE [LARGE SCALE GENOMIC DNA]</scope>
    <source>
        <strain evidence="1 2">UH-Slu-Lm8-n1</strain>
    </source>
</reference>
<proteinExistence type="predicted"/>
<name>A0A0D0AAG6_9AGAM</name>